<reference evidence="8 9" key="1">
    <citation type="submission" date="2023-11" db="EMBL/GenBank/DDBJ databases">
        <title>MicrobeMod: A computational toolkit for identifying prokaryotic methylation and restriction-modification with nanopore sequencing.</title>
        <authorList>
            <person name="Crits-Christoph A."/>
            <person name="Kang S.C."/>
            <person name="Lee H."/>
            <person name="Ostrov N."/>
        </authorList>
    </citation>
    <scope>NUCLEOTIDE SEQUENCE [LARGE SCALE GENOMIC DNA]</scope>
    <source>
        <strain evidence="8 9">DSMZ 700</strain>
    </source>
</reference>
<dbReference type="PANTHER" id="PTHR30065:SF8">
    <property type="entry name" value="FLAGELLAR BIOSYNTHETIC PROTEIN FLIR"/>
    <property type="match status" value="1"/>
</dbReference>
<keyword evidence="5 7" id="KW-1133">Transmembrane helix</keyword>
<evidence type="ECO:0000256" key="1">
    <source>
        <dbReference type="ARBA" id="ARBA00004651"/>
    </source>
</evidence>
<feature type="transmembrane region" description="Helical" evidence="7">
    <location>
        <begin position="184"/>
        <end position="205"/>
    </location>
</feature>
<comment type="similarity">
    <text evidence="2">Belongs to the FliR/MopE/SpaR family.</text>
</comment>
<name>A0AAW9DW81_ACIAO</name>
<keyword evidence="3" id="KW-1003">Cell membrane</keyword>
<evidence type="ECO:0000256" key="2">
    <source>
        <dbReference type="ARBA" id="ARBA00009772"/>
    </source>
</evidence>
<comment type="subcellular location">
    <subcellularLocation>
        <location evidence="1">Cell membrane</location>
        <topology evidence="1">Multi-pass membrane protein</topology>
    </subcellularLocation>
</comment>
<comment type="caution">
    <text evidence="8">The sequence shown here is derived from an EMBL/GenBank/DDBJ whole genome shotgun (WGS) entry which is preliminary data.</text>
</comment>
<dbReference type="Pfam" id="PF01311">
    <property type="entry name" value="Bac_export_1"/>
    <property type="match status" value="1"/>
</dbReference>
<keyword evidence="8" id="KW-0966">Cell projection</keyword>
<dbReference type="RefSeq" id="WP_319615715.1">
    <property type="nucleotide sequence ID" value="NZ_JAWXYB010000018.1"/>
</dbReference>
<keyword evidence="4 7" id="KW-0812">Transmembrane</keyword>
<dbReference type="Proteomes" id="UP001279553">
    <property type="component" value="Unassembled WGS sequence"/>
</dbReference>
<feature type="transmembrane region" description="Helical" evidence="7">
    <location>
        <begin position="67"/>
        <end position="85"/>
    </location>
</feature>
<dbReference type="GO" id="GO:0005886">
    <property type="term" value="C:plasma membrane"/>
    <property type="evidence" value="ECO:0007669"/>
    <property type="project" value="UniProtKB-SubCell"/>
</dbReference>
<evidence type="ECO:0000313" key="9">
    <source>
        <dbReference type="Proteomes" id="UP001279553"/>
    </source>
</evidence>
<feature type="transmembrane region" description="Helical" evidence="7">
    <location>
        <begin position="217"/>
        <end position="244"/>
    </location>
</feature>
<protein>
    <submittedName>
        <fullName evidence="8">Flagellar biosynthetic protein FliR</fullName>
    </submittedName>
</protein>
<evidence type="ECO:0000256" key="6">
    <source>
        <dbReference type="ARBA" id="ARBA00023136"/>
    </source>
</evidence>
<evidence type="ECO:0000256" key="4">
    <source>
        <dbReference type="ARBA" id="ARBA00022692"/>
    </source>
</evidence>
<accession>A0AAW9DW81</accession>
<keyword evidence="9" id="KW-1185">Reference proteome</keyword>
<keyword evidence="8" id="KW-0969">Cilium</keyword>
<evidence type="ECO:0000256" key="5">
    <source>
        <dbReference type="ARBA" id="ARBA00022989"/>
    </source>
</evidence>
<dbReference type="EMBL" id="JAWXYB010000018">
    <property type="protein sequence ID" value="MDX5932866.1"/>
    <property type="molecule type" value="Genomic_DNA"/>
</dbReference>
<feature type="transmembrane region" description="Helical" evidence="7">
    <location>
        <begin position="12"/>
        <end position="31"/>
    </location>
</feature>
<organism evidence="8 9">
    <name type="scientific">Acidiphilium acidophilum</name>
    <name type="common">Thiobacillus acidophilus</name>
    <dbReference type="NCBI Taxonomy" id="76588"/>
    <lineage>
        <taxon>Bacteria</taxon>
        <taxon>Pseudomonadati</taxon>
        <taxon>Pseudomonadota</taxon>
        <taxon>Alphaproteobacteria</taxon>
        <taxon>Acetobacterales</taxon>
        <taxon>Acidocellaceae</taxon>
        <taxon>Acidiphilium</taxon>
    </lineage>
</organism>
<proteinExistence type="inferred from homology"/>
<keyword evidence="8" id="KW-0282">Flagellum</keyword>
<dbReference type="GO" id="GO:0006605">
    <property type="term" value="P:protein targeting"/>
    <property type="evidence" value="ECO:0007669"/>
    <property type="project" value="InterPro"/>
</dbReference>
<feature type="transmembrane region" description="Helical" evidence="7">
    <location>
        <begin position="123"/>
        <end position="146"/>
    </location>
</feature>
<evidence type="ECO:0000256" key="3">
    <source>
        <dbReference type="ARBA" id="ARBA00022475"/>
    </source>
</evidence>
<dbReference type="InterPro" id="IPR002010">
    <property type="entry name" value="T3SS_IM_R"/>
</dbReference>
<sequence length="258" mass="27139">MNDLLTGVVFDFLIVFVRVSSAVMLIPGFSASGVPPMVRIGLSLALTTMIAPLVAPGLPAMPSQPATLIAMILLQIVIGLSIGWLTQAVLVSLPMAGQAISYQIGLSSVLLPSTELGANSTLLSSLFNLILPVLFFGTSLIMLPLLSLTNSFHLIPVDLLAHTGDQRIASGLIRLVVRTVGSEFVVAIQIAAPFLVIGMIWQAGLGLMARAAPQLQIFFVAAPLQILAGLVLLAVFLGAILGTWQHAAGAMLMHYVRL</sequence>
<keyword evidence="6 7" id="KW-0472">Membrane</keyword>
<gene>
    <name evidence="8" type="ORF">SIL87_19105</name>
</gene>
<dbReference type="AlphaFoldDB" id="A0AAW9DW81"/>
<evidence type="ECO:0000313" key="8">
    <source>
        <dbReference type="EMBL" id="MDX5932866.1"/>
    </source>
</evidence>
<feature type="transmembrane region" description="Helical" evidence="7">
    <location>
        <begin position="37"/>
        <end position="55"/>
    </location>
</feature>
<evidence type="ECO:0000256" key="7">
    <source>
        <dbReference type="SAM" id="Phobius"/>
    </source>
</evidence>
<dbReference type="PRINTS" id="PR00953">
    <property type="entry name" value="TYPE3IMRPROT"/>
</dbReference>
<dbReference type="PANTHER" id="PTHR30065">
    <property type="entry name" value="FLAGELLAR BIOSYNTHETIC PROTEIN FLIR"/>
    <property type="match status" value="1"/>
</dbReference>